<dbReference type="EMBL" id="AOLR01000057">
    <property type="protein sequence ID" value="EMA08748.1"/>
    <property type="molecule type" value="Genomic_DNA"/>
</dbReference>
<reference evidence="1 2" key="1">
    <citation type="journal article" date="2014" name="PLoS Genet.">
        <title>Phylogenetically driven sequencing of extremely halophilic archaea reveals strategies for static and dynamic osmo-response.</title>
        <authorList>
            <person name="Becker E.A."/>
            <person name="Seitzer P.M."/>
            <person name="Tritt A."/>
            <person name="Larsen D."/>
            <person name="Krusor M."/>
            <person name="Yao A.I."/>
            <person name="Wu D."/>
            <person name="Madern D."/>
            <person name="Eisen J.A."/>
            <person name="Darling A.E."/>
            <person name="Facciotti M.T."/>
        </authorList>
    </citation>
    <scope>NUCLEOTIDE SEQUENCE [LARGE SCALE GENOMIC DNA]</scope>
    <source>
        <strain evidence="1 2">ATCC 33800</strain>
    </source>
</reference>
<dbReference type="PATRIC" id="fig|662476.7.peg.4045"/>
<accession>M0JK71</accession>
<name>M0JK71_9EURY</name>
<gene>
    <name evidence="1" type="ORF">C436_20323</name>
</gene>
<protein>
    <submittedName>
        <fullName evidence="1">Uncharacterized protein</fullName>
    </submittedName>
</protein>
<evidence type="ECO:0000313" key="2">
    <source>
        <dbReference type="Proteomes" id="UP000011659"/>
    </source>
</evidence>
<sequence>ESISLIVQGSDSVITQGEYEVAADQTISVPLQITEKGNCELTVSRSGGIEISKTLVIGEYELEHGPNVVIELRDEEIEISQLE</sequence>
<dbReference type="AlphaFoldDB" id="M0JK71"/>
<dbReference type="RefSeq" id="WP_004966687.1">
    <property type="nucleotide sequence ID" value="NZ_AOLR01000057.1"/>
</dbReference>
<dbReference type="OrthoDB" id="381027at2157"/>
<feature type="non-terminal residue" evidence="1">
    <location>
        <position position="1"/>
    </location>
</feature>
<comment type="caution">
    <text evidence="1">The sequence shown here is derived from an EMBL/GenBank/DDBJ whole genome shotgun (WGS) entry which is preliminary data.</text>
</comment>
<dbReference type="Proteomes" id="UP000011659">
    <property type="component" value="Unassembled WGS sequence"/>
</dbReference>
<organism evidence="1 2">
    <name type="scientific">Haloarcula marismortui ATCC 33800</name>
    <dbReference type="NCBI Taxonomy" id="662476"/>
    <lineage>
        <taxon>Archaea</taxon>
        <taxon>Methanobacteriati</taxon>
        <taxon>Methanobacteriota</taxon>
        <taxon>Stenosarchaea group</taxon>
        <taxon>Halobacteria</taxon>
        <taxon>Halobacteriales</taxon>
        <taxon>Haloarculaceae</taxon>
        <taxon>Haloarcula</taxon>
    </lineage>
</organism>
<proteinExistence type="predicted"/>
<keyword evidence="2" id="KW-1185">Reference proteome</keyword>
<evidence type="ECO:0000313" key="1">
    <source>
        <dbReference type="EMBL" id="EMA08748.1"/>
    </source>
</evidence>